<evidence type="ECO:0000259" key="15">
    <source>
        <dbReference type="PROSITE" id="PS50109"/>
    </source>
</evidence>
<dbReference type="FunFam" id="1.10.287.130:FF:000003">
    <property type="entry name" value="Histidine kinase"/>
    <property type="match status" value="1"/>
</dbReference>
<dbReference type="EC" id="2.7.13.3" evidence="3"/>
<dbReference type="AlphaFoldDB" id="A0A6P1MG21"/>
<protein>
    <recommendedName>
        <fullName evidence="3">histidine kinase</fullName>
        <ecNumber evidence="3">2.7.13.3</ecNumber>
    </recommendedName>
</protein>
<feature type="domain" description="PAC" evidence="18">
    <location>
        <begin position="346"/>
        <end position="398"/>
    </location>
</feature>
<evidence type="ECO:0000256" key="7">
    <source>
        <dbReference type="ARBA" id="ARBA00022692"/>
    </source>
</evidence>
<dbReference type="SMART" id="SM00448">
    <property type="entry name" value="REC"/>
    <property type="match status" value="2"/>
</dbReference>
<keyword evidence="10" id="KW-0067">ATP-binding</keyword>
<dbReference type="GO" id="GO:0000155">
    <property type="term" value="F:phosphorelay sensor kinase activity"/>
    <property type="evidence" value="ECO:0007669"/>
    <property type="project" value="InterPro"/>
</dbReference>
<organism evidence="19 20">
    <name type="scientific">Tichowtungia aerotolerans</name>
    <dbReference type="NCBI Taxonomy" id="2697043"/>
    <lineage>
        <taxon>Bacteria</taxon>
        <taxon>Pseudomonadati</taxon>
        <taxon>Kiritimatiellota</taxon>
        <taxon>Tichowtungiia</taxon>
        <taxon>Tichowtungiales</taxon>
        <taxon>Tichowtungiaceae</taxon>
        <taxon>Tichowtungia</taxon>
    </lineage>
</organism>
<dbReference type="Gene3D" id="3.30.450.20">
    <property type="entry name" value="PAS domain"/>
    <property type="match status" value="3"/>
</dbReference>
<feature type="domain" description="Histidine kinase" evidence="15">
    <location>
        <begin position="416"/>
        <end position="641"/>
    </location>
</feature>
<dbReference type="Gene3D" id="1.10.287.130">
    <property type="match status" value="1"/>
</dbReference>
<dbReference type="InterPro" id="IPR036890">
    <property type="entry name" value="HATPase_C_sf"/>
</dbReference>
<comment type="subcellular location">
    <subcellularLocation>
        <location evidence="2">Cell membrane</location>
        <topology evidence="2">Multi-pass membrane protein</topology>
    </subcellularLocation>
</comment>
<keyword evidence="8" id="KW-0547">Nucleotide-binding</keyword>
<dbReference type="Gene3D" id="3.40.50.2300">
    <property type="match status" value="2"/>
</dbReference>
<dbReference type="InterPro" id="IPR000014">
    <property type="entry name" value="PAS"/>
</dbReference>
<keyword evidence="13" id="KW-0472">Membrane</keyword>
<evidence type="ECO:0000256" key="10">
    <source>
        <dbReference type="ARBA" id="ARBA00022840"/>
    </source>
</evidence>
<evidence type="ECO:0000259" key="16">
    <source>
        <dbReference type="PROSITE" id="PS50110"/>
    </source>
</evidence>
<evidence type="ECO:0000313" key="19">
    <source>
        <dbReference type="EMBL" id="QHI70025.1"/>
    </source>
</evidence>
<evidence type="ECO:0000256" key="2">
    <source>
        <dbReference type="ARBA" id="ARBA00004651"/>
    </source>
</evidence>
<dbReference type="InterPro" id="IPR005467">
    <property type="entry name" value="His_kinase_dom"/>
</dbReference>
<feature type="domain" description="PAS" evidence="17">
    <location>
        <begin position="139"/>
        <end position="209"/>
    </location>
</feature>
<keyword evidence="11" id="KW-1133">Transmembrane helix</keyword>
<dbReference type="SMART" id="SM00387">
    <property type="entry name" value="HATPase_c"/>
    <property type="match status" value="1"/>
</dbReference>
<evidence type="ECO:0000256" key="5">
    <source>
        <dbReference type="ARBA" id="ARBA00022553"/>
    </source>
</evidence>
<dbReference type="SUPFAM" id="SSF55874">
    <property type="entry name" value="ATPase domain of HSP90 chaperone/DNA topoisomerase II/histidine kinase"/>
    <property type="match status" value="1"/>
</dbReference>
<keyword evidence="9" id="KW-0418">Kinase</keyword>
<name>A0A6P1MG21_9BACT</name>
<dbReference type="RefSeq" id="WP_160629204.1">
    <property type="nucleotide sequence ID" value="NZ_CP047593.1"/>
</dbReference>
<dbReference type="InterPro" id="IPR036097">
    <property type="entry name" value="HisK_dim/P_sf"/>
</dbReference>
<dbReference type="SUPFAM" id="SSF47384">
    <property type="entry name" value="Homodimeric domain of signal transducing histidine kinase"/>
    <property type="match status" value="1"/>
</dbReference>
<feature type="modified residue" description="4-aspartylphosphate" evidence="14">
    <location>
        <position position="848"/>
    </location>
</feature>
<dbReference type="Pfam" id="PF00072">
    <property type="entry name" value="Response_reg"/>
    <property type="match status" value="2"/>
</dbReference>
<feature type="domain" description="PAC" evidence="18">
    <location>
        <begin position="212"/>
        <end position="264"/>
    </location>
</feature>
<dbReference type="KEGG" id="taer:GT409_11390"/>
<keyword evidence="5 14" id="KW-0597">Phosphoprotein</keyword>
<dbReference type="Proteomes" id="UP000464954">
    <property type="component" value="Chromosome"/>
</dbReference>
<dbReference type="CDD" id="cd00082">
    <property type="entry name" value="HisKA"/>
    <property type="match status" value="1"/>
</dbReference>
<dbReference type="InterPro" id="IPR003594">
    <property type="entry name" value="HATPase_dom"/>
</dbReference>
<dbReference type="InterPro" id="IPR004358">
    <property type="entry name" value="Sig_transdc_His_kin-like_C"/>
</dbReference>
<proteinExistence type="predicted"/>
<dbReference type="EMBL" id="CP047593">
    <property type="protein sequence ID" value="QHI70025.1"/>
    <property type="molecule type" value="Genomic_DNA"/>
</dbReference>
<dbReference type="InterPro" id="IPR000700">
    <property type="entry name" value="PAS-assoc_C"/>
</dbReference>
<keyword evidence="12" id="KW-0902">Two-component regulatory system</keyword>
<dbReference type="InterPro" id="IPR011006">
    <property type="entry name" value="CheY-like_superfamily"/>
</dbReference>
<dbReference type="PROSITE" id="PS50113">
    <property type="entry name" value="PAC"/>
    <property type="match status" value="2"/>
</dbReference>
<dbReference type="CDD" id="cd00130">
    <property type="entry name" value="PAS"/>
    <property type="match status" value="2"/>
</dbReference>
<evidence type="ECO:0000256" key="1">
    <source>
        <dbReference type="ARBA" id="ARBA00000085"/>
    </source>
</evidence>
<evidence type="ECO:0000256" key="4">
    <source>
        <dbReference type="ARBA" id="ARBA00022475"/>
    </source>
</evidence>
<dbReference type="CDD" id="cd17546">
    <property type="entry name" value="REC_hyHK_CKI1_RcsC-like"/>
    <property type="match status" value="2"/>
</dbReference>
<evidence type="ECO:0000259" key="18">
    <source>
        <dbReference type="PROSITE" id="PS50113"/>
    </source>
</evidence>
<dbReference type="InterPro" id="IPR003661">
    <property type="entry name" value="HisK_dim/P_dom"/>
</dbReference>
<evidence type="ECO:0000256" key="8">
    <source>
        <dbReference type="ARBA" id="ARBA00022741"/>
    </source>
</evidence>
<dbReference type="Pfam" id="PF08448">
    <property type="entry name" value="PAS_4"/>
    <property type="match status" value="2"/>
</dbReference>
<dbReference type="Pfam" id="PF02518">
    <property type="entry name" value="HATPase_c"/>
    <property type="match status" value="1"/>
</dbReference>
<dbReference type="PRINTS" id="PR00344">
    <property type="entry name" value="BCTRLSENSOR"/>
</dbReference>
<dbReference type="SMART" id="SM00091">
    <property type="entry name" value="PAS"/>
    <property type="match status" value="2"/>
</dbReference>
<accession>A0A6P1MG21</accession>
<reference evidence="19 20" key="1">
    <citation type="submission" date="2020-01" db="EMBL/GenBank/DDBJ databases">
        <title>Ponticoccus aerotolerans gen. nov., sp. nov., an anaerobic bacterium and proposal of Ponticoccusceae fam. nov., Ponticoccusles ord. nov. and Ponticoccuse classis nov. in the phylum Kiritimatiellaeota.</title>
        <authorList>
            <person name="Zhou L.Y."/>
            <person name="Du Z.J."/>
        </authorList>
    </citation>
    <scope>NUCLEOTIDE SEQUENCE [LARGE SCALE GENOMIC DNA]</scope>
    <source>
        <strain evidence="19 20">S-5007</strain>
    </source>
</reference>
<dbReference type="PROSITE" id="PS50112">
    <property type="entry name" value="PAS"/>
    <property type="match status" value="1"/>
</dbReference>
<dbReference type="GO" id="GO:0005886">
    <property type="term" value="C:plasma membrane"/>
    <property type="evidence" value="ECO:0007669"/>
    <property type="project" value="UniProtKB-SubCell"/>
</dbReference>
<dbReference type="GO" id="GO:0005524">
    <property type="term" value="F:ATP binding"/>
    <property type="evidence" value="ECO:0007669"/>
    <property type="project" value="UniProtKB-KW"/>
</dbReference>
<keyword evidence="4" id="KW-1003">Cell membrane</keyword>
<evidence type="ECO:0000313" key="20">
    <source>
        <dbReference type="Proteomes" id="UP000464954"/>
    </source>
</evidence>
<feature type="modified residue" description="4-aspartylphosphate" evidence="14">
    <location>
        <position position="709"/>
    </location>
</feature>
<keyword evidence="7" id="KW-0812">Transmembrane</keyword>
<keyword evidence="20" id="KW-1185">Reference proteome</keyword>
<dbReference type="Pfam" id="PF00512">
    <property type="entry name" value="HisKA"/>
    <property type="match status" value="1"/>
</dbReference>
<evidence type="ECO:0000256" key="13">
    <source>
        <dbReference type="ARBA" id="ARBA00023136"/>
    </source>
</evidence>
<gene>
    <name evidence="19" type="ORF">GT409_11390</name>
</gene>
<evidence type="ECO:0000256" key="14">
    <source>
        <dbReference type="PROSITE-ProRule" id="PRU00169"/>
    </source>
</evidence>
<dbReference type="SMART" id="SM00388">
    <property type="entry name" value="HisKA"/>
    <property type="match status" value="1"/>
</dbReference>
<dbReference type="Gene3D" id="3.30.565.10">
    <property type="entry name" value="Histidine kinase-like ATPase, C-terminal domain"/>
    <property type="match status" value="1"/>
</dbReference>
<dbReference type="SUPFAM" id="SSF52172">
    <property type="entry name" value="CheY-like"/>
    <property type="match status" value="2"/>
</dbReference>
<dbReference type="PROSITE" id="PS50110">
    <property type="entry name" value="RESPONSE_REGULATORY"/>
    <property type="match status" value="2"/>
</dbReference>
<feature type="domain" description="Response regulatory" evidence="16">
    <location>
        <begin position="659"/>
        <end position="772"/>
    </location>
</feature>
<feature type="domain" description="Response regulatory" evidence="16">
    <location>
        <begin position="798"/>
        <end position="916"/>
    </location>
</feature>
<evidence type="ECO:0000256" key="6">
    <source>
        <dbReference type="ARBA" id="ARBA00022679"/>
    </source>
</evidence>
<dbReference type="PANTHER" id="PTHR45339">
    <property type="entry name" value="HYBRID SIGNAL TRANSDUCTION HISTIDINE KINASE J"/>
    <property type="match status" value="1"/>
</dbReference>
<dbReference type="InterPro" id="IPR013656">
    <property type="entry name" value="PAS_4"/>
</dbReference>
<evidence type="ECO:0000256" key="11">
    <source>
        <dbReference type="ARBA" id="ARBA00022989"/>
    </source>
</evidence>
<sequence>MTKTKFLRKKQLLKLVDRLPGTIYQYREWPDGRSCFPYSTRAIEAIFFTSPRVLSKDASFAWEKIEPDCRQTIRETLEHSAKHLKEFEATFQTRSPQDRLHWFHTHAIPERLRDGSTLWHGYMEDITAEHKAEEAAKQKAAMLEFIFENLPDQIYYMDRQSRILDVNPACCKHHARSAREMIGKTDLDLYPSEIGRNLYEEEQALMSRGKLLREREKHVGENGETLFLESVKYPLRDPSGEVIGLAGISRDITRQVHDEKAILDAKTEAEKNAALIQAIFESLPDHVYYKDAQARVLGGNQAWIKARGAKSIEELIGKTDLELHPAPLGQQLYENELYQIKTGETTRVRERHMDPDGKVIYMESIKSPLKDHDGTIIGLVGISRDITKQVNNERQLIIAQQEAEEANKAKSSFLAMMSHEIRTPMNGVIGASSLLLGTGLSDQQEELVHTIQVSGENLMTIINDILDYSKIEAGKIELEAVSFSLRECIENAFDLFVQPAARKNLELLYCVDPDVPQRLTGDPTRLRQIIVNLIGNAIKFTEKGEVDLHVHTLTINENKNLCQLQFSVRDTGIGISKDAQKKLFRSFTQADASSTRKYGGTGLGLAISRRLTELMGGKIWIESAEQQGSTFHFTIELPIAQADQKPRARIHAQNLHGKRILIVDDNETNRSILRAQIEQWGAQPQTFAYPEQVLSHLKQVAPYDIILLDYQMPIMNGTTLAKAIYDLPDYPPVPIIILSSSYENIPAHPSIQARMAKPIRVDKLHRQMLLLLDKRSDTEEESLLTGTHIRPKKTNPLHILVAEDNPINQRVIKMMLQRLGYENTVFVENGQEAVAAVLDADYDVILMDVQMPQMSGLEATQAIRKYTENETKPWVIALTAGVMEDERKKIILAGMNELLAKPLGVDQLEEKLDAICSRIKND</sequence>
<keyword evidence="6" id="KW-0808">Transferase</keyword>
<evidence type="ECO:0000259" key="17">
    <source>
        <dbReference type="PROSITE" id="PS50112"/>
    </source>
</evidence>
<dbReference type="CDD" id="cd16922">
    <property type="entry name" value="HATPase_EvgS-ArcB-TorS-like"/>
    <property type="match status" value="1"/>
</dbReference>
<evidence type="ECO:0000256" key="3">
    <source>
        <dbReference type="ARBA" id="ARBA00012438"/>
    </source>
</evidence>
<dbReference type="PROSITE" id="PS50109">
    <property type="entry name" value="HIS_KIN"/>
    <property type="match status" value="1"/>
</dbReference>
<comment type="catalytic activity">
    <reaction evidence="1">
        <text>ATP + protein L-histidine = ADP + protein N-phospho-L-histidine.</text>
        <dbReference type="EC" id="2.7.13.3"/>
    </reaction>
</comment>
<dbReference type="InterPro" id="IPR035965">
    <property type="entry name" value="PAS-like_dom_sf"/>
</dbReference>
<dbReference type="NCBIfam" id="TIGR00229">
    <property type="entry name" value="sensory_box"/>
    <property type="match status" value="2"/>
</dbReference>
<evidence type="ECO:0000256" key="9">
    <source>
        <dbReference type="ARBA" id="ARBA00022777"/>
    </source>
</evidence>
<dbReference type="FunFam" id="3.30.565.10:FF:000010">
    <property type="entry name" value="Sensor histidine kinase RcsC"/>
    <property type="match status" value="1"/>
</dbReference>
<dbReference type="PANTHER" id="PTHR45339:SF1">
    <property type="entry name" value="HYBRID SIGNAL TRANSDUCTION HISTIDINE KINASE J"/>
    <property type="match status" value="1"/>
</dbReference>
<evidence type="ECO:0000256" key="12">
    <source>
        <dbReference type="ARBA" id="ARBA00023012"/>
    </source>
</evidence>
<dbReference type="InterPro" id="IPR001789">
    <property type="entry name" value="Sig_transdc_resp-reg_receiver"/>
</dbReference>
<dbReference type="SUPFAM" id="SSF55785">
    <property type="entry name" value="PYP-like sensor domain (PAS domain)"/>
    <property type="match status" value="3"/>
</dbReference>